<comment type="caution">
    <text evidence="1">The sequence shown here is derived from an EMBL/GenBank/DDBJ whole genome shotgun (WGS) entry which is preliminary data.</text>
</comment>
<name>A0A072NSM2_9EURO</name>
<dbReference type="Proteomes" id="UP000027920">
    <property type="component" value="Unassembled WGS sequence"/>
</dbReference>
<proteinExistence type="predicted"/>
<dbReference type="GeneID" id="25287991"/>
<dbReference type="OrthoDB" id="4204533at2759"/>
<dbReference type="AlphaFoldDB" id="A0A072NSM2"/>
<dbReference type="VEuPathDB" id="FungiDB:A1O9_13100"/>
<accession>A0A072NSM2</accession>
<dbReference type="STRING" id="1182545.A0A072NSM2"/>
<reference evidence="1 2" key="1">
    <citation type="submission" date="2013-03" db="EMBL/GenBank/DDBJ databases">
        <title>The Genome Sequence of Exophiala aquamarina CBS 119918.</title>
        <authorList>
            <consortium name="The Broad Institute Genomics Platform"/>
            <person name="Cuomo C."/>
            <person name="de Hoog S."/>
            <person name="Gorbushina A."/>
            <person name="Walker B."/>
            <person name="Young S.K."/>
            <person name="Zeng Q."/>
            <person name="Gargeya S."/>
            <person name="Fitzgerald M."/>
            <person name="Haas B."/>
            <person name="Abouelleil A."/>
            <person name="Allen A.W."/>
            <person name="Alvarado L."/>
            <person name="Arachchi H.M."/>
            <person name="Berlin A.M."/>
            <person name="Chapman S.B."/>
            <person name="Gainer-Dewar J."/>
            <person name="Goldberg J."/>
            <person name="Griggs A."/>
            <person name="Gujja S."/>
            <person name="Hansen M."/>
            <person name="Howarth C."/>
            <person name="Imamovic A."/>
            <person name="Ireland A."/>
            <person name="Larimer J."/>
            <person name="McCowan C."/>
            <person name="Murphy C."/>
            <person name="Pearson M."/>
            <person name="Poon T.W."/>
            <person name="Priest M."/>
            <person name="Roberts A."/>
            <person name="Saif S."/>
            <person name="Shea T."/>
            <person name="Sisk P."/>
            <person name="Sykes S."/>
            <person name="Wortman J."/>
            <person name="Nusbaum C."/>
            <person name="Birren B."/>
        </authorList>
    </citation>
    <scope>NUCLEOTIDE SEQUENCE [LARGE SCALE GENOMIC DNA]</scope>
    <source>
        <strain evidence="1 2">CBS 119918</strain>
    </source>
</reference>
<evidence type="ECO:0000313" key="1">
    <source>
        <dbReference type="EMBL" id="KEF50844.1"/>
    </source>
</evidence>
<evidence type="ECO:0000313" key="2">
    <source>
        <dbReference type="Proteomes" id="UP000027920"/>
    </source>
</evidence>
<organism evidence="1 2">
    <name type="scientific">Exophiala aquamarina CBS 119918</name>
    <dbReference type="NCBI Taxonomy" id="1182545"/>
    <lineage>
        <taxon>Eukaryota</taxon>
        <taxon>Fungi</taxon>
        <taxon>Dikarya</taxon>
        <taxon>Ascomycota</taxon>
        <taxon>Pezizomycotina</taxon>
        <taxon>Eurotiomycetes</taxon>
        <taxon>Chaetothyriomycetidae</taxon>
        <taxon>Chaetothyriales</taxon>
        <taxon>Herpotrichiellaceae</taxon>
        <taxon>Exophiala</taxon>
    </lineage>
</organism>
<dbReference type="RefSeq" id="XP_013253434.1">
    <property type="nucleotide sequence ID" value="XM_013397980.1"/>
</dbReference>
<sequence length="99" mass="11120">MAPRDCIVGKRLSVKSSIQEEILSMKQCLKICNDAKRQMALDRVNVFQDFTMADNSDQIIVSTLSDLMVAKHVTLGARSKQWLRQMSDASLLQFSKSLG</sequence>
<protein>
    <submittedName>
        <fullName evidence="1">Uncharacterized protein</fullName>
    </submittedName>
</protein>
<dbReference type="HOGENOM" id="CLU_2320385_0_0_1"/>
<gene>
    <name evidence="1" type="ORF">A1O9_13100</name>
</gene>
<dbReference type="EMBL" id="AMGV01000064">
    <property type="protein sequence ID" value="KEF50844.1"/>
    <property type="molecule type" value="Genomic_DNA"/>
</dbReference>
<keyword evidence="2" id="KW-1185">Reference proteome</keyword>